<proteinExistence type="predicted"/>
<keyword evidence="2" id="KW-0812">Transmembrane</keyword>
<dbReference type="Pfam" id="PF24380">
    <property type="entry name" value="DUF7536"/>
    <property type="match status" value="1"/>
</dbReference>
<accession>E7QXR9</accession>
<sequence length="105" mass="11431">MTDAPFIRPFQPPSVQEEIPERPPTSNLIEALNVRRNAAFGFTMSIVFTALVYVYRVVLVGHVRGQAGTPTAYLALGFVLAFTLGALLTAALTLVSARRLARDLD</sequence>
<evidence type="ECO:0000256" key="2">
    <source>
        <dbReference type="SAM" id="Phobius"/>
    </source>
</evidence>
<evidence type="ECO:0000256" key="1">
    <source>
        <dbReference type="SAM" id="MobiDB-lite"/>
    </source>
</evidence>
<evidence type="ECO:0000313" key="3">
    <source>
        <dbReference type="EMBL" id="EFW90620.1"/>
    </source>
</evidence>
<gene>
    <name evidence="3" type="ORF">ZOD2009_18040</name>
</gene>
<feature type="region of interest" description="Disordered" evidence="1">
    <location>
        <begin position="1"/>
        <end position="22"/>
    </location>
</feature>
<dbReference type="AlphaFoldDB" id="E7QXR9"/>
<dbReference type="STRING" id="797209.GCA_000376445_02245"/>
<keyword evidence="2" id="KW-1133">Transmembrane helix</keyword>
<feature type="transmembrane region" description="Helical" evidence="2">
    <location>
        <begin position="38"/>
        <end position="59"/>
    </location>
</feature>
<dbReference type="PATRIC" id="fig|797209.4.peg.3531"/>
<protein>
    <submittedName>
        <fullName evidence="3">Uncharacterized protein</fullName>
    </submittedName>
</protein>
<name>E7QXR9_HALPU</name>
<organism evidence="3 4">
    <name type="scientific">Haladaptatus paucihalophilus DX253</name>
    <dbReference type="NCBI Taxonomy" id="797209"/>
    <lineage>
        <taxon>Archaea</taxon>
        <taxon>Methanobacteriati</taxon>
        <taxon>Methanobacteriota</taxon>
        <taxon>Stenosarchaea group</taxon>
        <taxon>Halobacteria</taxon>
        <taxon>Halobacteriales</taxon>
        <taxon>Haladaptataceae</taxon>
        <taxon>Haladaptatus</taxon>
    </lineage>
</organism>
<keyword evidence="2" id="KW-0472">Membrane</keyword>
<dbReference type="InterPro" id="IPR055958">
    <property type="entry name" value="DUF7536"/>
</dbReference>
<reference evidence="3 4" key="1">
    <citation type="journal article" date="2014" name="ISME J.">
        <title>Trehalose/2-sulfotrehalose biosynthesis and glycine-betaine uptake are widely spread mechanisms for osmoadaptation in the Halobacteriales.</title>
        <authorList>
            <person name="Youssef N.H."/>
            <person name="Savage-Ashlock K.N."/>
            <person name="McCully A.L."/>
            <person name="Luedtke B."/>
            <person name="Shaw E.I."/>
            <person name="Hoff W.D."/>
            <person name="Elshahed M.S."/>
        </authorList>
    </citation>
    <scope>NUCLEOTIDE SEQUENCE [LARGE SCALE GENOMIC DNA]</scope>
    <source>
        <strain evidence="3 4">DX253</strain>
    </source>
</reference>
<evidence type="ECO:0000313" key="4">
    <source>
        <dbReference type="Proteomes" id="UP000003751"/>
    </source>
</evidence>
<dbReference type="eggNOG" id="arCOG09160">
    <property type="taxonomic scope" value="Archaea"/>
</dbReference>
<comment type="caution">
    <text evidence="3">The sequence shown here is derived from an EMBL/GenBank/DDBJ whole genome shotgun (WGS) entry which is preliminary data.</text>
</comment>
<dbReference type="EMBL" id="AEMG01000022">
    <property type="protein sequence ID" value="EFW90620.1"/>
    <property type="molecule type" value="Genomic_DNA"/>
</dbReference>
<feature type="transmembrane region" description="Helical" evidence="2">
    <location>
        <begin position="71"/>
        <end position="95"/>
    </location>
</feature>
<dbReference type="Proteomes" id="UP000003751">
    <property type="component" value="Unassembled WGS sequence"/>
</dbReference>